<feature type="region of interest" description="Disordered" evidence="1">
    <location>
        <begin position="429"/>
        <end position="480"/>
    </location>
</feature>
<sequence>MHWRPPASRPLPPRTIVLPWGQPYRRMPAADHIAASAPVSVLSMLASSQQPLYASAVSAWGNPSWPQHQGWDYPDRNIPYSNEEDWAARAKAWAATQSGTENHHVQSQFMPVGRVDDRNYGYHDHYQQAVGPRDVSQPSIQQLTNHQFPAGMMDPLKQVNHLHGSTFNSGPSSYGTGYSVGDEATLRSGNHTTSPQRSYQSSSSACEQEVSYSYSSASGNREAIHHGEGSHTALPLSVSSIQEAHPSQSTLPVQMISTGQPHFSNHGPPTSFLPDACDRPLDFERKHDTDRESQHKINYGHTGPTGAIGIMNHDPTVSSVHTWPPFTGPGVGFPQIPLGPSGTQFDPTFLPQSSLAVQSSPVFGDVPPPSFQSSVPPLSAPFGLGPGAASFPGELNGALNLSERPKKAAVPDWLREEIIKKKSVIPSATSTQPIGNSFDSVGSGDGDKSIRRGDQNDSRSIDSTRSTEDEEDDEEDVEAARSAAINQEIKRVLTEVLLKVTDELFDEIATKVLNEDEQTSGVVEETVNNGNQRVSPVAIVTNKAAAKVLIPHKLESNEVECGDESSDTSPRGNVLGLANYASDDDDDETHSSKLLSSGKSEIQEESNDIPSDNDSKSVKDEADVEGVAEKHGVRQKEENRMMGNGSPLIDNIHFPDKASEGVSAGCEESTPIASTKVNKLHSENEISLKSNDVVTKDDTRQESTSERGKSDEALTKDNHDWESREAMTTNKSSRNRDNKVRSERTRRETSDTSDSIIQGDRSKVKEKMNRRDTLNERADDRSSERGSDVKEQGSRSSSKHNSIKDDRKEITQDKEDKYKEDCERKRNRGRDEKEDRHSRPAKDSSRYSSRRSPSPSSRGKNFKDNSFSHGSASGDEPSDNSKRRKKLSHASNLSPSPTKSRKRRVSRSPHSKHSHRRHSPYSSTERRRRSRSISPSHKRSSAHKRGS</sequence>
<feature type="compositionally biased region" description="Basic and acidic residues" evidence="1">
    <location>
        <begin position="802"/>
        <end position="845"/>
    </location>
</feature>
<evidence type="ECO:0000256" key="1">
    <source>
        <dbReference type="SAM" id="MobiDB-lite"/>
    </source>
</evidence>
<evidence type="ECO:0000313" key="2">
    <source>
        <dbReference type="EMBL" id="ONK72496.1"/>
    </source>
</evidence>
<feature type="compositionally biased region" description="Basic and acidic residues" evidence="1">
    <location>
        <begin position="734"/>
        <end position="750"/>
    </location>
</feature>
<gene>
    <name evidence="2" type="ORF">A4U43_C04F20030</name>
</gene>
<dbReference type="AlphaFoldDB" id="A0A5P1F2A3"/>
<feature type="compositionally biased region" description="Polar residues" evidence="1">
    <location>
        <begin position="167"/>
        <end position="176"/>
    </location>
</feature>
<feature type="region of interest" description="Disordered" evidence="1">
    <location>
        <begin position="558"/>
        <end position="947"/>
    </location>
</feature>
<keyword evidence="3" id="KW-1185">Reference proteome</keyword>
<feature type="compositionally biased region" description="Polar residues" evidence="1">
    <location>
        <begin position="429"/>
        <end position="440"/>
    </location>
</feature>
<feature type="compositionally biased region" description="Low complexity" evidence="1">
    <location>
        <begin position="194"/>
        <end position="204"/>
    </location>
</feature>
<feature type="compositionally biased region" description="Basic and acidic residues" evidence="1">
    <location>
        <begin position="760"/>
        <end position="793"/>
    </location>
</feature>
<dbReference type="EMBL" id="CM007384">
    <property type="protein sequence ID" value="ONK72496.1"/>
    <property type="molecule type" value="Genomic_DNA"/>
</dbReference>
<reference evidence="3" key="1">
    <citation type="journal article" date="2017" name="Nat. Commun.">
        <title>The asparagus genome sheds light on the origin and evolution of a young Y chromosome.</title>
        <authorList>
            <person name="Harkess A."/>
            <person name="Zhou J."/>
            <person name="Xu C."/>
            <person name="Bowers J.E."/>
            <person name="Van der Hulst R."/>
            <person name="Ayyampalayam S."/>
            <person name="Mercati F."/>
            <person name="Riccardi P."/>
            <person name="McKain M.R."/>
            <person name="Kakrana A."/>
            <person name="Tang H."/>
            <person name="Ray J."/>
            <person name="Groenendijk J."/>
            <person name="Arikit S."/>
            <person name="Mathioni S.M."/>
            <person name="Nakano M."/>
            <person name="Shan H."/>
            <person name="Telgmann-Rauber A."/>
            <person name="Kanno A."/>
            <person name="Yue Z."/>
            <person name="Chen H."/>
            <person name="Li W."/>
            <person name="Chen Y."/>
            <person name="Xu X."/>
            <person name="Zhang Y."/>
            <person name="Luo S."/>
            <person name="Chen H."/>
            <person name="Gao J."/>
            <person name="Mao Z."/>
            <person name="Pires J.C."/>
            <person name="Luo M."/>
            <person name="Kudrna D."/>
            <person name="Wing R.A."/>
            <person name="Meyers B.C."/>
            <person name="Yi K."/>
            <person name="Kong H."/>
            <person name="Lavrijsen P."/>
            <person name="Sunseri F."/>
            <person name="Falavigna A."/>
            <person name="Ye Y."/>
            <person name="Leebens-Mack J.H."/>
            <person name="Chen G."/>
        </authorList>
    </citation>
    <scope>NUCLEOTIDE SEQUENCE [LARGE SCALE GENOMIC DNA]</scope>
    <source>
        <strain evidence="3">cv. DH0086</strain>
    </source>
</reference>
<feature type="compositionally biased region" description="Basic and acidic residues" evidence="1">
    <location>
        <begin position="445"/>
        <end position="467"/>
    </location>
</feature>
<feature type="compositionally biased region" description="Acidic residues" evidence="1">
    <location>
        <begin position="468"/>
        <end position="477"/>
    </location>
</feature>
<feature type="compositionally biased region" description="Basic residues" evidence="1">
    <location>
        <begin position="926"/>
        <end position="947"/>
    </location>
</feature>
<feature type="compositionally biased region" description="Low complexity" evidence="1">
    <location>
        <begin position="846"/>
        <end position="858"/>
    </location>
</feature>
<dbReference type="Proteomes" id="UP000243459">
    <property type="component" value="Chromosome 4"/>
</dbReference>
<feature type="compositionally biased region" description="Basic and acidic residues" evidence="1">
    <location>
        <begin position="613"/>
        <end position="640"/>
    </location>
</feature>
<name>A0A5P1F2A3_ASPOF</name>
<protein>
    <submittedName>
        <fullName evidence="2">Uncharacterized protein</fullName>
    </submittedName>
</protein>
<feature type="region of interest" description="Disordered" evidence="1">
    <location>
        <begin position="167"/>
        <end position="205"/>
    </location>
</feature>
<dbReference type="OMA" id="NDEMSHR"/>
<proteinExistence type="predicted"/>
<feature type="compositionally biased region" description="Basic and acidic residues" evidence="1">
    <location>
        <begin position="694"/>
        <end position="725"/>
    </location>
</feature>
<evidence type="ECO:0000313" key="3">
    <source>
        <dbReference type="Proteomes" id="UP000243459"/>
    </source>
</evidence>
<organism evidence="2 3">
    <name type="scientific">Asparagus officinalis</name>
    <name type="common">Garden asparagus</name>
    <dbReference type="NCBI Taxonomy" id="4686"/>
    <lineage>
        <taxon>Eukaryota</taxon>
        <taxon>Viridiplantae</taxon>
        <taxon>Streptophyta</taxon>
        <taxon>Embryophyta</taxon>
        <taxon>Tracheophyta</taxon>
        <taxon>Spermatophyta</taxon>
        <taxon>Magnoliopsida</taxon>
        <taxon>Liliopsida</taxon>
        <taxon>Asparagales</taxon>
        <taxon>Asparagaceae</taxon>
        <taxon>Asparagoideae</taxon>
        <taxon>Asparagus</taxon>
    </lineage>
</organism>
<accession>A0A5P1F2A3</accession>
<dbReference type="Gramene" id="ONK72496">
    <property type="protein sequence ID" value="ONK72496"/>
    <property type="gene ID" value="A4U43_C04F20030"/>
</dbReference>
<feature type="compositionally biased region" description="Basic residues" evidence="1">
    <location>
        <begin position="899"/>
        <end position="919"/>
    </location>
</feature>